<dbReference type="RefSeq" id="WP_050669268.1">
    <property type="nucleotide sequence ID" value="NZ_LAIR01000002.1"/>
</dbReference>
<feature type="active site" description="Charge relay system" evidence="1">
    <location>
        <position position="223"/>
    </location>
</feature>
<feature type="active site" description="Nucleophile" evidence="1">
    <location>
        <position position="93"/>
    </location>
</feature>
<accession>A0A0L6CHH3</accession>
<sequence length="248" mass="27239">MRILPGAEPWSVDGSEIGVLVCHGFTGTTQSVRPIAERCAAEGWTVRMPRLPGHGTTWQDLNRTVWTDWYAEVEAAYAELQQRCSQVVVAGLSMGGSLVTLLAEQHHEVAGLVLVNPMYEPKDPRLRALPALKHVVPSLAAIGNDIKKAGATELAYDRTPLKALHSATELWRRTARDLPQITQPVLLMHSPEDHVVEPSNSELLLSRVSSADVTEILLEDSFHVATLDHDAGRIMDETADFVRRVCAS</sequence>
<dbReference type="InterPro" id="IPR022742">
    <property type="entry name" value="Hydrolase_4"/>
</dbReference>
<dbReference type="Pfam" id="PF12146">
    <property type="entry name" value="Hydrolase_4"/>
    <property type="match status" value="1"/>
</dbReference>
<reference evidence="6" key="1">
    <citation type="submission" date="2015-03" db="EMBL/GenBank/DDBJ databases">
        <title>Luteipulveratus halotolerans sp. nov., a novel actinobacterium (Dermacoccaceae) from Sarawak, Malaysia.</title>
        <authorList>
            <person name="Juboi H."/>
            <person name="Basik A."/>
            <person name="Shamsul S.S."/>
            <person name="Arnold P."/>
            <person name="Schmitt E.K."/>
            <person name="Sanglier J.-J."/>
            <person name="Yeo T."/>
        </authorList>
    </citation>
    <scope>NUCLEOTIDE SEQUENCE [LARGE SCALE GENOMIC DNA]</scope>
    <source>
        <strain evidence="6">C296001</strain>
    </source>
</reference>
<dbReference type="InterPro" id="IPR051044">
    <property type="entry name" value="MAG_DAG_Lipase"/>
</dbReference>
<dbReference type="OrthoDB" id="9786110at2"/>
<keyword evidence="6" id="KW-1185">Reference proteome</keyword>
<protein>
    <submittedName>
        <fullName evidence="5">Esterase</fullName>
    </submittedName>
</protein>
<dbReference type="InterPro" id="IPR012354">
    <property type="entry name" value="Esterase_lipase"/>
</dbReference>
<dbReference type="InterPro" id="IPR029058">
    <property type="entry name" value="AB_hydrolase_fold"/>
</dbReference>
<dbReference type="Proteomes" id="UP000037397">
    <property type="component" value="Unassembled WGS sequence"/>
</dbReference>
<evidence type="ECO:0000256" key="1">
    <source>
        <dbReference type="PIRSR" id="PIRSR017388-1"/>
    </source>
</evidence>
<feature type="domain" description="Serine aminopeptidase S33" evidence="4">
    <location>
        <begin position="19"/>
        <end position="228"/>
    </location>
</feature>
<evidence type="ECO:0000313" key="6">
    <source>
        <dbReference type="Proteomes" id="UP000037397"/>
    </source>
</evidence>
<dbReference type="Gene3D" id="3.40.50.1820">
    <property type="entry name" value="alpha/beta hydrolase"/>
    <property type="match status" value="1"/>
</dbReference>
<evidence type="ECO:0000256" key="3">
    <source>
        <dbReference type="PIRSR" id="PIRSR017388-3"/>
    </source>
</evidence>
<evidence type="ECO:0000313" key="5">
    <source>
        <dbReference type="EMBL" id="KNX36958.1"/>
    </source>
</evidence>
<gene>
    <name evidence="5" type="ORF">VV01_07020</name>
</gene>
<evidence type="ECO:0000256" key="2">
    <source>
        <dbReference type="PIRSR" id="PIRSR017388-2"/>
    </source>
</evidence>
<proteinExistence type="predicted"/>
<dbReference type="SUPFAM" id="SSF53474">
    <property type="entry name" value="alpha/beta-Hydrolases"/>
    <property type="match status" value="1"/>
</dbReference>
<dbReference type="GO" id="GO:0052689">
    <property type="term" value="F:carboxylic ester hydrolase activity"/>
    <property type="evidence" value="ECO:0007669"/>
    <property type="project" value="InterPro"/>
</dbReference>
<name>A0A0L6CHH3_9MICO</name>
<feature type="site" description="Important for substrate specificity" evidence="3">
    <location>
        <position position="142"/>
    </location>
</feature>
<feature type="binding site" evidence="2">
    <location>
        <position position="94"/>
    </location>
    <ligand>
        <name>substrate</name>
    </ligand>
</feature>
<evidence type="ECO:0000259" key="4">
    <source>
        <dbReference type="Pfam" id="PF12146"/>
    </source>
</evidence>
<organism evidence="5 6">
    <name type="scientific">Luteipulveratus halotolerans</name>
    <dbReference type="NCBI Taxonomy" id="1631356"/>
    <lineage>
        <taxon>Bacteria</taxon>
        <taxon>Bacillati</taxon>
        <taxon>Actinomycetota</taxon>
        <taxon>Actinomycetes</taxon>
        <taxon>Micrococcales</taxon>
        <taxon>Dermacoccaceae</taxon>
        <taxon>Luteipulveratus</taxon>
    </lineage>
</organism>
<comment type="caution">
    <text evidence="5">The sequence shown here is derived from an EMBL/GenBank/DDBJ whole genome shotgun (WGS) entry which is preliminary data.</text>
</comment>
<dbReference type="PANTHER" id="PTHR11614">
    <property type="entry name" value="PHOSPHOLIPASE-RELATED"/>
    <property type="match status" value="1"/>
</dbReference>
<feature type="binding site" evidence="2">
    <location>
        <position position="25"/>
    </location>
    <ligand>
        <name>substrate</name>
    </ligand>
</feature>
<dbReference type="PATRIC" id="fig|1631356.3.peg.1350"/>
<dbReference type="AlphaFoldDB" id="A0A0L6CHH3"/>
<dbReference type="EMBL" id="LAIR01000002">
    <property type="protein sequence ID" value="KNX36958.1"/>
    <property type="molecule type" value="Genomic_DNA"/>
</dbReference>
<dbReference type="PIRSF" id="PIRSF017388">
    <property type="entry name" value="Esterase_lipase"/>
    <property type="match status" value="1"/>
</dbReference>
<feature type="active site" description="Charge relay system" evidence="1">
    <location>
        <position position="193"/>
    </location>
</feature>